<evidence type="ECO:0000256" key="10">
    <source>
        <dbReference type="ARBA" id="ARBA00022989"/>
    </source>
</evidence>
<keyword evidence="8" id="KW-0418">Kinase</keyword>
<dbReference type="GO" id="GO:0005886">
    <property type="term" value="C:plasma membrane"/>
    <property type="evidence" value="ECO:0007669"/>
    <property type="project" value="UniProtKB-SubCell"/>
</dbReference>
<dbReference type="AlphaFoldDB" id="A0A6J4NUZ2"/>
<evidence type="ECO:0000256" key="1">
    <source>
        <dbReference type="ARBA" id="ARBA00004251"/>
    </source>
</evidence>
<dbReference type="EC" id="2.7.10.1" evidence="2"/>
<dbReference type="PROSITE" id="PS51257">
    <property type="entry name" value="PROKAR_LIPOPROTEIN"/>
    <property type="match status" value="1"/>
</dbReference>
<organism evidence="19">
    <name type="scientific">uncultured Chloroflexia bacterium</name>
    <dbReference type="NCBI Taxonomy" id="1672391"/>
    <lineage>
        <taxon>Bacteria</taxon>
        <taxon>Bacillati</taxon>
        <taxon>Chloroflexota</taxon>
        <taxon>Chloroflexia</taxon>
        <taxon>environmental samples</taxon>
    </lineage>
</organism>
<evidence type="ECO:0000256" key="14">
    <source>
        <dbReference type="ARBA" id="ARBA00023170"/>
    </source>
</evidence>
<evidence type="ECO:0000256" key="6">
    <source>
        <dbReference type="ARBA" id="ARBA00022729"/>
    </source>
</evidence>
<keyword evidence="7" id="KW-0547">Nucleotide-binding</keyword>
<keyword evidence="3" id="KW-1003">Cell membrane</keyword>
<evidence type="ECO:0000256" key="5">
    <source>
        <dbReference type="ARBA" id="ARBA00022692"/>
    </source>
</evidence>
<keyword evidence="12" id="KW-0829">Tyrosine-protein kinase</keyword>
<evidence type="ECO:0000256" key="17">
    <source>
        <dbReference type="SAM" id="SignalP"/>
    </source>
</evidence>
<evidence type="ECO:0000259" key="18">
    <source>
        <dbReference type="Pfam" id="PF12810"/>
    </source>
</evidence>
<comment type="subcellular location">
    <subcellularLocation>
        <location evidence="1">Cell membrane</location>
        <topology evidence="1">Single-pass type I membrane protein</topology>
    </subcellularLocation>
</comment>
<feature type="domain" description="ALK/LTK-like glycine-rich" evidence="18">
    <location>
        <begin position="67"/>
        <end position="146"/>
    </location>
</feature>
<feature type="non-terminal residue" evidence="19">
    <location>
        <position position="149"/>
    </location>
</feature>
<keyword evidence="6 17" id="KW-0732">Signal</keyword>
<dbReference type="InterPro" id="IPR055163">
    <property type="entry name" value="ALK/LTK-like_GRD"/>
</dbReference>
<evidence type="ECO:0000256" key="15">
    <source>
        <dbReference type="ARBA" id="ARBA00023180"/>
    </source>
</evidence>
<keyword evidence="14" id="KW-0675">Receptor</keyword>
<evidence type="ECO:0000256" key="4">
    <source>
        <dbReference type="ARBA" id="ARBA00022679"/>
    </source>
</evidence>
<evidence type="ECO:0000256" key="11">
    <source>
        <dbReference type="ARBA" id="ARBA00023136"/>
    </source>
</evidence>
<accession>A0A6J4NUZ2</accession>
<evidence type="ECO:0000256" key="16">
    <source>
        <dbReference type="SAM" id="MobiDB-lite"/>
    </source>
</evidence>
<feature type="signal peptide" evidence="17">
    <location>
        <begin position="1"/>
        <end position="23"/>
    </location>
</feature>
<sequence length="149" mass="14423">MFARPSTLGFSLLLLFLAACNQAAPPEPAAPQIELQAATTLTFSSTGAEQTFVVPAGVTSVTVEARGAPGATGGEYARPGGRGAVVTAELAVTTGQTLYLNVGGAPTRTSDCSGACIGGFNGGGTSGSGDINADGGGGGGASDVRTVSR</sequence>
<evidence type="ECO:0000256" key="9">
    <source>
        <dbReference type="ARBA" id="ARBA00022840"/>
    </source>
</evidence>
<feature type="region of interest" description="Disordered" evidence="16">
    <location>
        <begin position="130"/>
        <end position="149"/>
    </location>
</feature>
<gene>
    <name evidence="19" type="ORF">AVDCRST_MAG93-10095</name>
</gene>
<keyword evidence="11" id="KW-0472">Membrane</keyword>
<evidence type="ECO:0000313" key="19">
    <source>
        <dbReference type="EMBL" id="CAA9398363.1"/>
    </source>
</evidence>
<dbReference type="GO" id="GO:0005524">
    <property type="term" value="F:ATP binding"/>
    <property type="evidence" value="ECO:0007669"/>
    <property type="project" value="UniProtKB-KW"/>
</dbReference>
<evidence type="ECO:0000256" key="12">
    <source>
        <dbReference type="ARBA" id="ARBA00023137"/>
    </source>
</evidence>
<evidence type="ECO:0000256" key="7">
    <source>
        <dbReference type="ARBA" id="ARBA00022741"/>
    </source>
</evidence>
<keyword evidence="10" id="KW-1133">Transmembrane helix</keyword>
<keyword evidence="15" id="KW-0325">Glycoprotein</keyword>
<proteinExistence type="predicted"/>
<dbReference type="Pfam" id="PF12810">
    <property type="entry name" value="ALK_LTK_GRD"/>
    <property type="match status" value="1"/>
</dbReference>
<feature type="chain" id="PRO_5027086104" description="receptor protein-tyrosine kinase" evidence="17">
    <location>
        <begin position="24"/>
        <end position="149"/>
    </location>
</feature>
<dbReference type="GO" id="GO:0004714">
    <property type="term" value="F:transmembrane receptor protein tyrosine kinase activity"/>
    <property type="evidence" value="ECO:0007669"/>
    <property type="project" value="UniProtKB-EC"/>
</dbReference>
<evidence type="ECO:0000256" key="13">
    <source>
        <dbReference type="ARBA" id="ARBA00023157"/>
    </source>
</evidence>
<evidence type="ECO:0000256" key="8">
    <source>
        <dbReference type="ARBA" id="ARBA00022777"/>
    </source>
</evidence>
<dbReference type="EMBL" id="CADCTR010003388">
    <property type="protein sequence ID" value="CAA9398363.1"/>
    <property type="molecule type" value="Genomic_DNA"/>
</dbReference>
<evidence type="ECO:0000256" key="2">
    <source>
        <dbReference type="ARBA" id="ARBA00011902"/>
    </source>
</evidence>
<keyword evidence="4" id="KW-0808">Transferase</keyword>
<name>A0A6J4NUZ2_9CHLR</name>
<reference evidence="19" key="1">
    <citation type="submission" date="2020-02" db="EMBL/GenBank/DDBJ databases">
        <authorList>
            <person name="Meier V. D."/>
        </authorList>
    </citation>
    <scope>NUCLEOTIDE SEQUENCE</scope>
    <source>
        <strain evidence="19">AVDCRST_MAG93</strain>
    </source>
</reference>
<evidence type="ECO:0000256" key="3">
    <source>
        <dbReference type="ARBA" id="ARBA00022475"/>
    </source>
</evidence>
<keyword evidence="13" id="KW-1015">Disulfide bond</keyword>
<protein>
    <recommendedName>
        <fullName evidence="2">receptor protein-tyrosine kinase</fullName>
        <ecNumber evidence="2">2.7.10.1</ecNumber>
    </recommendedName>
</protein>
<keyword evidence="5" id="KW-0812">Transmembrane</keyword>
<keyword evidence="9" id="KW-0067">ATP-binding</keyword>